<evidence type="ECO:0000313" key="2">
    <source>
        <dbReference type="EMBL" id="KZP17729.1"/>
    </source>
</evidence>
<evidence type="ECO:0000313" key="3">
    <source>
        <dbReference type="Proteomes" id="UP000076532"/>
    </source>
</evidence>
<dbReference type="AlphaFoldDB" id="A0A166A3Z2"/>
<gene>
    <name evidence="2" type="ORF">FIBSPDRAFT_864562</name>
    <name evidence="1" type="ORF">FIBSPDRAFT_871725</name>
</gene>
<proteinExistence type="predicted"/>
<evidence type="ECO:0000313" key="1">
    <source>
        <dbReference type="EMBL" id="KZP11229.1"/>
    </source>
</evidence>
<name>A0A166A3Z2_9AGAM</name>
<dbReference type="EMBL" id="KV417579">
    <property type="protein sequence ID" value="KZP17729.1"/>
    <property type="molecule type" value="Genomic_DNA"/>
</dbReference>
<dbReference type="Proteomes" id="UP000076532">
    <property type="component" value="Unassembled WGS sequence"/>
</dbReference>
<keyword evidence="3" id="KW-1185">Reference proteome</keyword>
<protein>
    <submittedName>
        <fullName evidence="1">Uncharacterized protein</fullName>
    </submittedName>
</protein>
<accession>A0A166A3Z2</accession>
<organism evidence="1 3">
    <name type="scientific">Athelia psychrophila</name>
    <dbReference type="NCBI Taxonomy" id="1759441"/>
    <lineage>
        <taxon>Eukaryota</taxon>
        <taxon>Fungi</taxon>
        <taxon>Dikarya</taxon>
        <taxon>Basidiomycota</taxon>
        <taxon>Agaricomycotina</taxon>
        <taxon>Agaricomycetes</taxon>
        <taxon>Agaricomycetidae</taxon>
        <taxon>Atheliales</taxon>
        <taxon>Atheliaceae</taxon>
        <taxon>Athelia</taxon>
    </lineage>
</organism>
<sequence>MPLMSLLSQGFGRCFMIKWGARRKYQVLFYPANGNVKSDYIARHNAGCDVVHAS</sequence>
<dbReference type="EMBL" id="KV417666">
    <property type="protein sequence ID" value="KZP11229.1"/>
    <property type="molecule type" value="Genomic_DNA"/>
</dbReference>
<reference evidence="1 3" key="1">
    <citation type="journal article" date="2016" name="Mol. Biol. Evol.">
        <title>Comparative Genomics of Early-Diverging Mushroom-Forming Fungi Provides Insights into the Origins of Lignocellulose Decay Capabilities.</title>
        <authorList>
            <person name="Nagy L.G."/>
            <person name="Riley R."/>
            <person name="Tritt A."/>
            <person name="Adam C."/>
            <person name="Daum C."/>
            <person name="Floudas D."/>
            <person name="Sun H."/>
            <person name="Yadav J.S."/>
            <person name="Pangilinan J."/>
            <person name="Larsson K.H."/>
            <person name="Matsuura K."/>
            <person name="Barry K."/>
            <person name="Labutti K."/>
            <person name="Kuo R."/>
            <person name="Ohm R.A."/>
            <person name="Bhattacharya S.S."/>
            <person name="Shirouzu T."/>
            <person name="Yoshinaga Y."/>
            <person name="Martin F.M."/>
            <person name="Grigoriev I.V."/>
            <person name="Hibbett D.S."/>
        </authorList>
    </citation>
    <scope>NUCLEOTIDE SEQUENCE [LARGE SCALE GENOMIC DNA]</scope>
    <source>
        <strain evidence="1 3">CBS 109695</strain>
    </source>
</reference>